<feature type="coiled-coil region" evidence="1">
    <location>
        <begin position="9"/>
        <end position="43"/>
    </location>
</feature>
<proteinExistence type="predicted"/>
<keyword evidence="1" id="KW-0175">Coiled coil</keyword>
<reference evidence="2 3" key="1">
    <citation type="submission" date="2017-07" db="EMBL/GenBank/DDBJ databases">
        <authorList>
            <person name="Talla V."/>
            <person name="Backstrom N."/>
        </authorList>
    </citation>
    <scope>NUCLEOTIDE SEQUENCE [LARGE SCALE GENOMIC DNA]</scope>
</reference>
<dbReference type="EMBL" id="FZQP02003734">
    <property type="protein sequence ID" value="VVC98699.1"/>
    <property type="molecule type" value="Genomic_DNA"/>
</dbReference>
<organism evidence="2 3">
    <name type="scientific">Leptidea sinapis</name>
    <dbReference type="NCBI Taxonomy" id="189913"/>
    <lineage>
        <taxon>Eukaryota</taxon>
        <taxon>Metazoa</taxon>
        <taxon>Ecdysozoa</taxon>
        <taxon>Arthropoda</taxon>
        <taxon>Hexapoda</taxon>
        <taxon>Insecta</taxon>
        <taxon>Pterygota</taxon>
        <taxon>Neoptera</taxon>
        <taxon>Endopterygota</taxon>
        <taxon>Lepidoptera</taxon>
        <taxon>Glossata</taxon>
        <taxon>Ditrysia</taxon>
        <taxon>Papilionoidea</taxon>
        <taxon>Pieridae</taxon>
        <taxon>Dismorphiinae</taxon>
        <taxon>Leptidea</taxon>
    </lineage>
</organism>
<evidence type="ECO:0000256" key="1">
    <source>
        <dbReference type="SAM" id="Coils"/>
    </source>
</evidence>
<keyword evidence="3" id="KW-1185">Reference proteome</keyword>
<evidence type="ECO:0000313" key="3">
    <source>
        <dbReference type="Proteomes" id="UP000324832"/>
    </source>
</evidence>
<protein>
    <submittedName>
        <fullName evidence="2">Uncharacterized protein</fullName>
    </submittedName>
</protein>
<name>A0A5E4QMZ4_9NEOP</name>
<sequence>MEADMNHQLRLKELAVEEERARVQSLEKQIDVLKRCLEEKLESAVQSKSFFKEQWARAVRELHLMKLAGRRQS</sequence>
<gene>
    <name evidence="2" type="ORF">LSINAPIS_LOCUS9733</name>
</gene>
<evidence type="ECO:0000313" key="2">
    <source>
        <dbReference type="EMBL" id="VVC98699.1"/>
    </source>
</evidence>
<dbReference type="Proteomes" id="UP000324832">
    <property type="component" value="Unassembled WGS sequence"/>
</dbReference>
<dbReference type="AlphaFoldDB" id="A0A5E4QMZ4"/>
<accession>A0A5E4QMZ4</accession>